<name>A0A7S2TM57_9EUKA</name>
<protein>
    <submittedName>
        <fullName evidence="1">Uncharacterized protein</fullName>
    </submittedName>
</protein>
<sequence>MRSRIGSPAMGATQMRAKTGAPMLGKGLRRYYLALRHSSTKKKMALGIVALLSLSLCYFASSSNKPSGDIRFQFDEKKGTYWEYKSLEITLDGCGHSSINKSKASLVYATSTSSKVFNSMDWDGTVFAKRDYDLPGEFWLFGEDSWDRKHNRSGLDLRKSLNPVCAFDLFVREPWLHTAMANGGSIDRFYEFAGDMEPCDQPLKIKSGKLLVRKIAAMYHSLTMMEDGATLIWLDTDVTIREPVDDLFLAFVRYKDITYIPFMSDPEWADRNASAINFKSLDDPFWRIESGLVAMTANNRSRGFLSEVLDLYRGGLLDLASRCLKIVNENAKLEDLPLSKFELYNDAKMMEEMCHQPWLKRNLYMDDIFAVSMTLHRHHHFNTDLKQGWFWMDCHRDCERCRNSVFKVCPPQCDKCSYEMHPKGVPFYVFPDTVYGSQPYIAPFNTVRYFLHHCGAGAYSKTFREGSRTVKSDALCVMPGLDEELTFGPWERFNSSLEFRFKGESYETLNDRYWSIEARLRRKEAGLWPRHWPLVGQKKWWRSTTKYRNMLPVKTYIKEEDLHSKSKKH</sequence>
<accession>A0A7S2TM57</accession>
<reference evidence="1" key="1">
    <citation type="submission" date="2021-01" db="EMBL/GenBank/DDBJ databases">
        <authorList>
            <person name="Corre E."/>
            <person name="Pelletier E."/>
            <person name="Niang G."/>
            <person name="Scheremetjew M."/>
            <person name="Finn R."/>
            <person name="Kale V."/>
            <person name="Holt S."/>
            <person name="Cochrane G."/>
            <person name="Meng A."/>
            <person name="Brown T."/>
            <person name="Cohen L."/>
        </authorList>
    </citation>
    <scope>NUCLEOTIDE SEQUENCE</scope>
    <source>
        <strain evidence="1">CCMP622</strain>
    </source>
</reference>
<proteinExistence type="predicted"/>
<organism evidence="1">
    <name type="scientific">Lotharella oceanica</name>
    <dbReference type="NCBI Taxonomy" id="641309"/>
    <lineage>
        <taxon>Eukaryota</taxon>
        <taxon>Sar</taxon>
        <taxon>Rhizaria</taxon>
        <taxon>Cercozoa</taxon>
        <taxon>Chlorarachniophyceae</taxon>
        <taxon>Lotharella</taxon>
    </lineage>
</organism>
<dbReference type="AlphaFoldDB" id="A0A7S2TM57"/>
<dbReference type="EMBL" id="HBHP01011793">
    <property type="protein sequence ID" value="CAD9758752.1"/>
    <property type="molecule type" value="Transcribed_RNA"/>
</dbReference>
<gene>
    <name evidence="1" type="ORF">LSP00402_LOCUS7337</name>
</gene>
<evidence type="ECO:0000313" key="1">
    <source>
        <dbReference type="EMBL" id="CAD9758752.1"/>
    </source>
</evidence>